<dbReference type="EMBL" id="VLTJ01000004">
    <property type="protein sequence ID" value="TSH98631.1"/>
    <property type="molecule type" value="Genomic_DNA"/>
</dbReference>
<gene>
    <name evidence="3" type="ORF">FOZ76_02455</name>
</gene>
<keyword evidence="4" id="KW-1185">Reference proteome</keyword>
<dbReference type="PROSITE" id="PS00061">
    <property type="entry name" value="ADH_SHORT"/>
    <property type="match status" value="1"/>
</dbReference>
<dbReference type="InterPro" id="IPR002347">
    <property type="entry name" value="SDR_fam"/>
</dbReference>
<feature type="domain" description="Ketoreductase" evidence="2">
    <location>
        <begin position="9"/>
        <end position="205"/>
    </location>
</feature>
<reference evidence="3 4" key="1">
    <citation type="submission" date="2019-07" db="EMBL/GenBank/DDBJ databases">
        <title>Qingshengfaniella alkalisoli gen. nov., sp. nov., isolated from saline soil.</title>
        <authorList>
            <person name="Xu L."/>
            <person name="Huang X.-X."/>
            <person name="Sun J.-Q."/>
        </authorList>
    </citation>
    <scope>NUCLEOTIDE SEQUENCE [LARGE SCALE GENOMIC DNA]</scope>
    <source>
        <strain evidence="3 4">DSM 27279</strain>
    </source>
</reference>
<dbReference type="RefSeq" id="WP_143946538.1">
    <property type="nucleotide sequence ID" value="NZ_BAABMB010000001.1"/>
</dbReference>
<proteinExistence type="inferred from homology"/>
<comment type="similarity">
    <text evidence="1">Belongs to the short-chain dehydrogenases/reductases (SDR) family.</text>
</comment>
<dbReference type="PRINTS" id="PR00080">
    <property type="entry name" value="SDRFAMILY"/>
</dbReference>
<evidence type="ECO:0000259" key="2">
    <source>
        <dbReference type="SMART" id="SM00822"/>
    </source>
</evidence>
<dbReference type="SUPFAM" id="SSF51735">
    <property type="entry name" value="NAD(P)-binding Rossmann-fold domains"/>
    <property type="match status" value="1"/>
</dbReference>
<name>A0A556B0B6_9BURK</name>
<organism evidence="3 4">
    <name type="scientific">Verticiella sediminum</name>
    <dbReference type="NCBI Taxonomy" id="1247510"/>
    <lineage>
        <taxon>Bacteria</taxon>
        <taxon>Pseudomonadati</taxon>
        <taxon>Pseudomonadota</taxon>
        <taxon>Betaproteobacteria</taxon>
        <taxon>Burkholderiales</taxon>
        <taxon>Alcaligenaceae</taxon>
        <taxon>Verticiella</taxon>
    </lineage>
</organism>
<dbReference type="InterPro" id="IPR020904">
    <property type="entry name" value="Sc_DH/Rdtase_CS"/>
</dbReference>
<comment type="caution">
    <text evidence="3">The sequence shown here is derived from an EMBL/GenBank/DDBJ whole genome shotgun (WGS) entry which is preliminary data.</text>
</comment>
<protein>
    <submittedName>
        <fullName evidence="3">SDR family oxidoreductase</fullName>
    </submittedName>
</protein>
<dbReference type="PANTHER" id="PTHR45024:SF3">
    <property type="entry name" value="BLL2957 PROTEIN"/>
    <property type="match status" value="1"/>
</dbReference>
<dbReference type="Gene3D" id="3.40.50.720">
    <property type="entry name" value="NAD(P)-binding Rossmann-like Domain"/>
    <property type="match status" value="1"/>
</dbReference>
<dbReference type="InterPro" id="IPR036291">
    <property type="entry name" value="NAD(P)-bd_dom_sf"/>
</dbReference>
<dbReference type="SMART" id="SM00822">
    <property type="entry name" value="PKS_KR"/>
    <property type="match status" value="1"/>
</dbReference>
<dbReference type="Proteomes" id="UP000318405">
    <property type="component" value="Unassembled WGS sequence"/>
</dbReference>
<dbReference type="Pfam" id="PF00106">
    <property type="entry name" value="adh_short"/>
    <property type="match status" value="1"/>
</dbReference>
<dbReference type="PRINTS" id="PR00081">
    <property type="entry name" value="GDHRDH"/>
</dbReference>
<dbReference type="InterPro" id="IPR051687">
    <property type="entry name" value="Peroxisomal_Beta-Oxidation"/>
</dbReference>
<dbReference type="InterPro" id="IPR057326">
    <property type="entry name" value="KR_dom"/>
</dbReference>
<dbReference type="PANTHER" id="PTHR45024">
    <property type="entry name" value="DEHYDROGENASES, SHORT CHAIN"/>
    <property type="match status" value="1"/>
</dbReference>
<dbReference type="OrthoDB" id="9804774at2"/>
<evidence type="ECO:0000256" key="1">
    <source>
        <dbReference type="RuleBase" id="RU000363"/>
    </source>
</evidence>
<dbReference type="AlphaFoldDB" id="A0A556B0B6"/>
<accession>A0A556B0B6</accession>
<evidence type="ECO:0000313" key="3">
    <source>
        <dbReference type="EMBL" id="TSH98631.1"/>
    </source>
</evidence>
<sequence>MASVALSGKVAVVTGSGGGIGRAVAIAMAEAGASVVINDVGASLHGEGASGSPANETKALIEATGGRAAINTDSVAEWDGAQKIVQCALDNFSRIDIVVNNAGILRDSIFHKMDPNDWRAVIDVHLHGTFNVSRAAAEHFRRQESGAYVHMTSGSGLAGMVGQANYSAAKLGITALSKVIALDMGRYNVRSNCIAPIAWSRMTSSIPEDSPEKKALVEKLKRMTPDKNAPLAVYLASDAARHVNAQIFGVRLHEIYLMGQSRMLRSVHRSEGWTPESIAEHAMPALQGSFMSVQSSSQLIPWDPI</sequence>
<evidence type="ECO:0000313" key="4">
    <source>
        <dbReference type="Proteomes" id="UP000318405"/>
    </source>
</evidence>